<feature type="transmembrane region" description="Helical" evidence="7">
    <location>
        <begin position="150"/>
        <end position="173"/>
    </location>
</feature>
<dbReference type="AlphaFoldDB" id="A0A364LAD3"/>
<evidence type="ECO:0000259" key="8">
    <source>
        <dbReference type="PROSITE" id="PS50850"/>
    </source>
</evidence>
<dbReference type="GeneID" id="63797984"/>
<dbReference type="RefSeq" id="XP_040737272.1">
    <property type="nucleotide sequence ID" value="XM_040881612.1"/>
</dbReference>
<feature type="transmembrane region" description="Helical" evidence="7">
    <location>
        <begin position="323"/>
        <end position="343"/>
    </location>
</feature>
<dbReference type="EMBL" id="MIKG01000020">
    <property type="protein sequence ID" value="RAO72758.1"/>
    <property type="molecule type" value="Genomic_DNA"/>
</dbReference>
<evidence type="ECO:0000256" key="3">
    <source>
        <dbReference type="ARBA" id="ARBA00022692"/>
    </source>
</evidence>
<keyword evidence="2" id="KW-0813">Transport</keyword>
<keyword evidence="10" id="KW-1185">Reference proteome</keyword>
<feature type="transmembrane region" description="Helical" evidence="7">
    <location>
        <begin position="414"/>
        <end position="433"/>
    </location>
</feature>
<dbReference type="GO" id="GO:0022857">
    <property type="term" value="F:transmembrane transporter activity"/>
    <property type="evidence" value="ECO:0007669"/>
    <property type="project" value="InterPro"/>
</dbReference>
<evidence type="ECO:0000256" key="1">
    <source>
        <dbReference type="ARBA" id="ARBA00004141"/>
    </source>
</evidence>
<protein>
    <recommendedName>
        <fullName evidence="8">Major facilitator superfamily (MFS) profile domain-containing protein</fullName>
    </recommendedName>
</protein>
<feature type="transmembrane region" description="Helical" evidence="7">
    <location>
        <begin position="125"/>
        <end position="144"/>
    </location>
</feature>
<evidence type="ECO:0000313" key="9">
    <source>
        <dbReference type="EMBL" id="RAO72758.1"/>
    </source>
</evidence>
<dbReference type="PANTHER" id="PTHR43791:SF21">
    <property type="entry name" value="MAJOR FACILITATOR SUPERFAMILY (MFS) PROFILE DOMAIN-CONTAINING PROTEIN"/>
    <property type="match status" value="1"/>
</dbReference>
<dbReference type="PROSITE" id="PS50850">
    <property type="entry name" value="MFS"/>
    <property type="match status" value="1"/>
</dbReference>
<feature type="region of interest" description="Disordered" evidence="6">
    <location>
        <begin position="1"/>
        <end position="26"/>
    </location>
</feature>
<evidence type="ECO:0000256" key="7">
    <source>
        <dbReference type="SAM" id="Phobius"/>
    </source>
</evidence>
<dbReference type="SUPFAM" id="SSF103473">
    <property type="entry name" value="MFS general substrate transporter"/>
    <property type="match status" value="1"/>
</dbReference>
<evidence type="ECO:0000313" key="10">
    <source>
        <dbReference type="Proteomes" id="UP000249363"/>
    </source>
</evidence>
<evidence type="ECO:0000256" key="4">
    <source>
        <dbReference type="ARBA" id="ARBA00022989"/>
    </source>
</evidence>
<dbReference type="InterPro" id="IPR036259">
    <property type="entry name" value="MFS_trans_sf"/>
</dbReference>
<feature type="transmembrane region" description="Helical" evidence="7">
    <location>
        <begin position="445"/>
        <end position="466"/>
    </location>
</feature>
<accession>A0A364LAD3</accession>
<comment type="subcellular location">
    <subcellularLocation>
        <location evidence="1">Membrane</location>
        <topology evidence="1">Multi-pass membrane protein</topology>
    </subcellularLocation>
</comment>
<organism evidence="9 10">
    <name type="scientific">Talaromyces amestolkiae</name>
    <dbReference type="NCBI Taxonomy" id="1196081"/>
    <lineage>
        <taxon>Eukaryota</taxon>
        <taxon>Fungi</taxon>
        <taxon>Dikarya</taxon>
        <taxon>Ascomycota</taxon>
        <taxon>Pezizomycotina</taxon>
        <taxon>Eurotiomycetes</taxon>
        <taxon>Eurotiomycetidae</taxon>
        <taxon>Eurotiales</taxon>
        <taxon>Trichocomaceae</taxon>
        <taxon>Talaromyces</taxon>
        <taxon>Talaromyces sect. Talaromyces</taxon>
    </lineage>
</organism>
<dbReference type="InterPro" id="IPR020846">
    <property type="entry name" value="MFS_dom"/>
</dbReference>
<dbReference type="FunFam" id="1.20.1250.20:FF:000018">
    <property type="entry name" value="MFS transporter permease"/>
    <property type="match status" value="1"/>
</dbReference>
<keyword evidence="3 7" id="KW-0812">Transmembrane</keyword>
<evidence type="ECO:0000256" key="5">
    <source>
        <dbReference type="ARBA" id="ARBA00023136"/>
    </source>
</evidence>
<dbReference type="Proteomes" id="UP000249363">
    <property type="component" value="Unassembled WGS sequence"/>
</dbReference>
<proteinExistence type="predicted"/>
<evidence type="ECO:0000256" key="2">
    <source>
        <dbReference type="ARBA" id="ARBA00022448"/>
    </source>
</evidence>
<evidence type="ECO:0000256" key="6">
    <source>
        <dbReference type="SAM" id="MobiDB-lite"/>
    </source>
</evidence>
<feature type="domain" description="Major facilitator superfamily (MFS) profile" evidence="8">
    <location>
        <begin position="59"/>
        <end position="473"/>
    </location>
</feature>
<dbReference type="Pfam" id="PF07690">
    <property type="entry name" value="MFS_1"/>
    <property type="match status" value="1"/>
</dbReference>
<keyword evidence="5 7" id="KW-0472">Membrane</keyword>
<sequence>MEKDDKRADGSVHEEHPPVKPNHYAAEMPHENLPDGYYPRSAEEKALCRSINRKMDIFLLPFLSLLYLFNGLDRGNVGNAATQGFAHDIGVLPNDINNAVSLFFITFVLFQPISAACGRIVGAKHWIPTLMIVWGAITLSHAFIHGRGQLIALRLLIGLFEAGFYPTAVLYLSTFYTRFDLGVRIGLFYGQYAVAGAFSGAIAYGVFHLKGSLYNWQYLFIIEGALTMFVAILAWIFLPAEPGSAWFLTPAEREFAQERIRIDGEHYLSRNGSQRLGKQDVIETAKDWKLWTVLICNICASVPSQAFSVFLPLVVTGLGYTSIQANLMSVPPYICGAVGLYLATFSSDRKRERGYHIIGGLVICLIGLIMTVTIQDNHGRYVSLCILLMGSYITAPLTMAWLSGNTPDPNKRSLVLGVNGFGNLAGVIGSQLFRSSYAPRYLVPFYASLGFIAFALIGYIAYRILLQQVNRYRMRKIADWGLAEFENEQVNSRRLGDKKYTFMYSL</sequence>
<keyword evidence="4 7" id="KW-1133">Transmembrane helix</keyword>
<feature type="compositionally biased region" description="Basic and acidic residues" evidence="6">
    <location>
        <begin position="1"/>
        <end position="18"/>
    </location>
</feature>
<name>A0A364LAD3_TALAM</name>
<feature type="transmembrane region" description="Helical" evidence="7">
    <location>
        <begin position="355"/>
        <end position="375"/>
    </location>
</feature>
<dbReference type="OrthoDB" id="2985014at2759"/>
<comment type="caution">
    <text evidence="9">The sequence shown here is derived from an EMBL/GenBank/DDBJ whole genome shotgun (WGS) entry which is preliminary data.</text>
</comment>
<dbReference type="InterPro" id="IPR011701">
    <property type="entry name" value="MFS"/>
</dbReference>
<feature type="transmembrane region" description="Helical" evidence="7">
    <location>
        <begin position="218"/>
        <end position="238"/>
    </location>
</feature>
<dbReference type="FunFam" id="1.20.1250.20:FF:000013">
    <property type="entry name" value="MFS general substrate transporter"/>
    <property type="match status" value="1"/>
</dbReference>
<feature type="transmembrane region" description="Helical" evidence="7">
    <location>
        <begin position="381"/>
        <end position="402"/>
    </location>
</feature>
<dbReference type="GO" id="GO:0016020">
    <property type="term" value="C:membrane"/>
    <property type="evidence" value="ECO:0007669"/>
    <property type="project" value="UniProtKB-SubCell"/>
</dbReference>
<gene>
    <name evidence="9" type="ORF">BHQ10_008770</name>
</gene>
<feature type="transmembrane region" description="Helical" evidence="7">
    <location>
        <begin position="99"/>
        <end position="118"/>
    </location>
</feature>
<reference evidence="9 10" key="1">
    <citation type="journal article" date="2017" name="Biotechnol. Biofuels">
        <title>Differential beta-glucosidase expression as a function of carbon source availability in Talaromyces amestolkiae: a genomic and proteomic approach.</title>
        <authorList>
            <person name="de Eugenio L.I."/>
            <person name="Mendez-Liter J.A."/>
            <person name="Nieto-Dominguez M."/>
            <person name="Alonso L."/>
            <person name="Gil-Munoz J."/>
            <person name="Barriuso J."/>
            <person name="Prieto A."/>
            <person name="Martinez M.J."/>
        </authorList>
    </citation>
    <scope>NUCLEOTIDE SEQUENCE [LARGE SCALE GENOMIC DNA]</scope>
    <source>
        <strain evidence="9 10">CIB</strain>
    </source>
</reference>
<dbReference type="PANTHER" id="PTHR43791">
    <property type="entry name" value="PERMEASE-RELATED"/>
    <property type="match status" value="1"/>
</dbReference>
<dbReference type="Gene3D" id="1.20.1250.20">
    <property type="entry name" value="MFS general substrate transporter like domains"/>
    <property type="match status" value="2"/>
</dbReference>
<feature type="transmembrane region" description="Helical" evidence="7">
    <location>
        <begin position="185"/>
        <end position="206"/>
    </location>
</feature>